<evidence type="ECO:0000256" key="2">
    <source>
        <dbReference type="SAM" id="Phobius"/>
    </source>
</evidence>
<dbReference type="Proteomes" id="UP000678276">
    <property type="component" value="Unassembled WGS sequence"/>
</dbReference>
<protein>
    <submittedName>
        <fullName evidence="3">Uncharacterized protein</fullName>
    </submittedName>
</protein>
<organism evidence="3 4">
    <name type="scientific">Jiella mangrovi</name>
    <dbReference type="NCBI Taxonomy" id="2821407"/>
    <lineage>
        <taxon>Bacteria</taxon>
        <taxon>Pseudomonadati</taxon>
        <taxon>Pseudomonadota</taxon>
        <taxon>Alphaproteobacteria</taxon>
        <taxon>Hyphomicrobiales</taxon>
        <taxon>Aurantimonadaceae</taxon>
        <taxon>Jiella</taxon>
    </lineage>
</organism>
<gene>
    <name evidence="3" type="ORF">J6595_06205</name>
</gene>
<keyword evidence="4" id="KW-1185">Reference proteome</keyword>
<feature type="region of interest" description="Disordered" evidence="1">
    <location>
        <begin position="354"/>
        <end position="379"/>
    </location>
</feature>
<feature type="transmembrane region" description="Helical" evidence="2">
    <location>
        <begin position="142"/>
        <end position="162"/>
    </location>
</feature>
<evidence type="ECO:0000313" key="3">
    <source>
        <dbReference type="EMBL" id="MBP0615167.1"/>
    </source>
</evidence>
<feature type="transmembrane region" description="Helical" evidence="2">
    <location>
        <begin position="266"/>
        <end position="284"/>
    </location>
</feature>
<reference evidence="3 4" key="1">
    <citation type="submission" date="2021-04" db="EMBL/GenBank/DDBJ databases">
        <title>Whole genome sequence of Jiella sp. KSK16Y-1.</title>
        <authorList>
            <person name="Tuo L."/>
        </authorList>
    </citation>
    <scope>NUCLEOTIDE SEQUENCE [LARGE SCALE GENOMIC DNA]</scope>
    <source>
        <strain evidence="3 4">KSK16Y-1</strain>
    </source>
</reference>
<keyword evidence="2" id="KW-0812">Transmembrane</keyword>
<proteinExistence type="predicted"/>
<keyword evidence="2" id="KW-1133">Transmembrane helix</keyword>
<keyword evidence="2" id="KW-0472">Membrane</keyword>
<feature type="transmembrane region" description="Helical" evidence="2">
    <location>
        <begin position="228"/>
        <end position="246"/>
    </location>
</feature>
<name>A0ABS4BEI1_9HYPH</name>
<accession>A0ABS4BEI1</accession>
<evidence type="ECO:0000313" key="4">
    <source>
        <dbReference type="Proteomes" id="UP000678276"/>
    </source>
</evidence>
<comment type="caution">
    <text evidence="3">The sequence shown here is derived from an EMBL/GenBank/DDBJ whole genome shotgun (WGS) entry which is preliminary data.</text>
</comment>
<dbReference type="EMBL" id="JAGJCF010000003">
    <property type="protein sequence ID" value="MBP0615167.1"/>
    <property type="molecule type" value="Genomic_DNA"/>
</dbReference>
<sequence length="428" mass="46087">MAPFRVADIYVGEKDCTGKVVDFVYAKVTGRYAVYRTLERVLVQFADEEVMADSGTPLGREQRLSLAKLGPVRGQINGLIDGWRTKKPRSKHAALAKLFDRRTADALVISLQGYQDVALAILNEVKADILEERLSLGRTQHLKAAGLTAIVFLIPALIEILWKTFFTSVFSTNFFEYIGSSYPSDTGNASGPSGDFWIYFLEFASWLTHFFGLFFAEASFWRFVSSSNITLAIALGAIGAMFSIAISIRDRSIKTDIQRRDNICDAILRIFIGATSAVILFSIFKSGLISLTIGERPIDLTIGGPSGDFAPSRITHLEIVVAFLAGFSERLVGDVLNRFARNLSNAENLAGSEGMAVGTDGKAGQGEMNPLGSAAEGQAANQQAAASASAFQASDELGDGCIHKSPLRAADMTKDENLPASTGGVKAA</sequence>
<evidence type="ECO:0000256" key="1">
    <source>
        <dbReference type="SAM" id="MobiDB-lite"/>
    </source>
</evidence>
<feature type="region of interest" description="Disordered" evidence="1">
    <location>
        <begin position="402"/>
        <end position="428"/>
    </location>
</feature>
<feature type="transmembrane region" description="Helical" evidence="2">
    <location>
        <begin position="196"/>
        <end position="216"/>
    </location>
</feature>